<reference evidence="3" key="1">
    <citation type="journal article" date="2019" name="Int. J. Syst. Evol. Microbiol.">
        <title>The Global Catalogue of Microorganisms (GCM) 10K type strain sequencing project: providing services to taxonomists for standard genome sequencing and annotation.</title>
        <authorList>
            <consortium name="The Broad Institute Genomics Platform"/>
            <consortium name="The Broad Institute Genome Sequencing Center for Infectious Disease"/>
            <person name="Wu L."/>
            <person name="Ma J."/>
        </authorList>
    </citation>
    <scope>NUCLEOTIDE SEQUENCE [LARGE SCALE GENOMIC DNA]</scope>
    <source>
        <strain evidence="3">CGMCC 4.1641</strain>
    </source>
</reference>
<comment type="caution">
    <text evidence="2">The sequence shown here is derived from an EMBL/GenBank/DDBJ whole genome shotgun (WGS) entry which is preliminary data.</text>
</comment>
<evidence type="ECO:0000313" key="3">
    <source>
        <dbReference type="Proteomes" id="UP001595755"/>
    </source>
</evidence>
<feature type="compositionally biased region" description="Basic and acidic residues" evidence="1">
    <location>
        <begin position="72"/>
        <end position="91"/>
    </location>
</feature>
<dbReference type="Proteomes" id="UP001595755">
    <property type="component" value="Unassembled WGS sequence"/>
</dbReference>
<dbReference type="RefSeq" id="WP_204601293.1">
    <property type="nucleotide sequence ID" value="NZ_JBHSED010000040.1"/>
</dbReference>
<sequence>MWDVLLRLGVHMYQRIFGQEERRMRDAALLVVWLVGLFSLIGGVMAAVARVVRQDAEPSDDQLAWAAMESAGDARREGTSEISREEGKGPE</sequence>
<dbReference type="EMBL" id="JBHSED010000040">
    <property type="protein sequence ID" value="MFC4305708.1"/>
    <property type="molecule type" value="Genomic_DNA"/>
</dbReference>
<name>A0ABV8SFR1_9BACL</name>
<evidence type="ECO:0000313" key="2">
    <source>
        <dbReference type="EMBL" id="MFC4305708.1"/>
    </source>
</evidence>
<evidence type="ECO:0000256" key="1">
    <source>
        <dbReference type="SAM" id="MobiDB-lite"/>
    </source>
</evidence>
<accession>A0ABV8SFR1</accession>
<proteinExistence type="predicted"/>
<gene>
    <name evidence="2" type="ORF">ACFO1S_19965</name>
</gene>
<feature type="region of interest" description="Disordered" evidence="1">
    <location>
        <begin position="68"/>
        <end position="91"/>
    </location>
</feature>
<organism evidence="2 3">
    <name type="scientific">Cohnella boryungensis</name>
    <dbReference type="NCBI Taxonomy" id="768479"/>
    <lineage>
        <taxon>Bacteria</taxon>
        <taxon>Bacillati</taxon>
        <taxon>Bacillota</taxon>
        <taxon>Bacilli</taxon>
        <taxon>Bacillales</taxon>
        <taxon>Paenibacillaceae</taxon>
        <taxon>Cohnella</taxon>
    </lineage>
</organism>
<protein>
    <submittedName>
        <fullName evidence="2">Uncharacterized protein</fullName>
    </submittedName>
</protein>
<keyword evidence="3" id="KW-1185">Reference proteome</keyword>